<dbReference type="AlphaFoldDB" id="A0A1G2UUY8"/>
<sequence>MGGGGGTGGGGGSSEPFVVPDEILTLAKGALRLEMIPVWWNTPNSEFYEKSPGQIWATGPIGQDLIREFILSAKSGDMA</sequence>
<dbReference type="EMBL" id="MHWT01000001">
    <property type="protein sequence ID" value="OHB13220.1"/>
    <property type="molecule type" value="Genomic_DNA"/>
</dbReference>
<reference evidence="1 2" key="1">
    <citation type="journal article" date="2016" name="Nat. Commun.">
        <title>Thousands of microbial genomes shed light on interconnected biogeochemical processes in an aquifer system.</title>
        <authorList>
            <person name="Anantharaman K."/>
            <person name="Brown C.T."/>
            <person name="Hug L.A."/>
            <person name="Sharon I."/>
            <person name="Castelle C.J."/>
            <person name="Probst A.J."/>
            <person name="Thomas B.C."/>
            <person name="Singh A."/>
            <person name="Wilkins M.J."/>
            <person name="Karaoz U."/>
            <person name="Brodie E.L."/>
            <person name="Williams K.H."/>
            <person name="Hubbard S.S."/>
            <person name="Banfield J.F."/>
        </authorList>
    </citation>
    <scope>NUCLEOTIDE SEQUENCE [LARGE SCALE GENOMIC DNA]</scope>
</reference>
<proteinExistence type="predicted"/>
<comment type="caution">
    <text evidence="1">The sequence shown here is derived from an EMBL/GenBank/DDBJ whole genome shotgun (WGS) entry which is preliminary data.</text>
</comment>
<evidence type="ECO:0000313" key="1">
    <source>
        <dbReference type="EMBL" id="OHB13220.1"/>
    </source>
</evidence>
<evidence type="ECO:0000313" key="2">
    <source>
        <dbReference type="Proteomes" id="UP000176558"/>
    </source>
</evidence>
<name>A0A1G2UUY8_9BACT</name>
<gene>
    <name evidence="1" type="ORF">A3G99_01165</name>
</gene>
<organism evidence="1 2">
    <name type="scientific">Candidatus Zambryskibacteria bacterium RIFCSPLOWO2_12_FULL_39_23</name>
    <dbReference type="NCBI Taxonomy" id="1802776"/>
    <lineage>
        <taxon>Bacteria</taxon>
        <taxon>Candidatus Zambryskiibacteriota</taxon>
    </lineage>
</organism>
<protein>
    <submittedName>
        <fullName evidence="1">Uncharacterized protein</fullName>
    </submittedName>
</protein>
<accession>A0A1G2UUY8</accession>
<dbReference type="Proteomes" id="UP000176558">
    <property type="component" value="Unassembled WGS sequence"/>
</dbReference>